<gene>
    <name evidence="1" type="ORF">CYCCA115_LOCUS1756</name>
</gene>
<proteinExistence type="predicted"/>
<organism evidence="1 2">
    <name type="scientific">Cylindrotheca closterium</name>
    <dbReference type="NCBI Taxonomy" id="2856"/>
    <lineage>
        <taxon>Eukaryota</taxon>
        <taxon>Sar</taxon>
        <taxon>Stramenopiles</taxon>
        <taxon>Ochrophyta</taxon>
        <taxon>Bacillariophyta</taxon>
        <taxon>Bacillariophyceae</taxon>
        <taxon>Bacillariophycidae</taxon>
        <taxon>Bacillariales</taxon>
        <taxon>Bacillariaceae</taxon>
        <taxon>Cylindrotheca</taxon>
    </lineage>
</organism>
<reference evidence="1" key="1">
    <citation type="submission" date="2023-08" db="EMBL/GenBank/DDBJ databases">
        <authorList>
            <person name="Audoor S."/>
            <person name="Bilcke G."/>
        </authorList>
    </citation>
    <scope>NUCLEOTIDE SEQUENCE</scope>
</reference>
<protein>
    <submittedName>
        <fullName evidence="1">Uncharacterized protein</fullName>
    </submittedName>
</protein>
<comment type="caution">
    <text evidence="1">The sequence shown here is derived from an EMBL/GenBank/DDBJ whole genome shotgun (WGS) entry which is preliminary data.</text>
</comment>
<dbReference type="EMBL" id="CAKOGP040000091">
    <property type="protein sequence ID" value="CAJ1929752.1"/>
    <property type="molecule type" value="Genomic_DNA"/>
</dbReference>
<dbReference type="AlphaFoldDB" id="A0AAD2CMW4"/>
<evidence type="ECO:0000313" key="1">
    <source>
        <dbReference type="EMBL" id="CAJ1929752.1"/>
    </source>
</evidence>
<sequence length="100" mass="11470">MQTLNTQQVLCWRMFVEEFVPDFVYLPGKDNAIADCFSQLLPMEKPSEGKSPNKGKLIAFDRLQVPVDPEDKIYMFEDNVLEKENDLIAPPTEAELNSTF</sequence>
<dbReference type="Proteomes" id="UP001295423">
    <property type="component" value="Unassembled WGS sequence"/>
</dbReference>
<evidence type="ECO:0000313" key="2">
    <source>
        <dbReference type="Proteomes" id="UP001295423"/>
    </source>
</evidence>
<accession>A0AAD2CMW4</accession>
<name>A0AAD2CMW4_9STRA</name>
<keyword evidence="2" id="KW-1185">Reference proteome</keyword>